<dbReference type="HOGENOM" id="CLU_2197159_0_0_1"/>
<reference evidence="4" key="1">
    <citation type="submission" date="2010-07" db="EMBL/GenBank/DDBJ databases">
        <title>The genome sequence of Gaeumannomyces graminis var. tritici strain R3-111a-1.</title>
        <authorList>
            <consortium name="The Broad Institute Genome Sequencing Platform"/>
            <person name="Ma L.-J."/>
            <person name="Dead R."/>
            <person name="Young S."/>
            <person name="Zeng Q."/>
            <person name="Koehrsen M."/>
            <person name="Alvarado L."/>
            <person name="Berlin A."/>
            <person name="Chapman S.B."/>
            <person name="Chen Z."/>
            <person name="Freedman E."/>
            <person name="Gellesch M."/>
            <person name="Goldberg J."/>
            <person name="Griggs A."/>
            <person name="Gujja S."/>
            <person name="Heilman E.R."/>
            <person name="Heiman D."/>
            <person name="Hepburn T."/>
            <person name="Howarth C."/>
            <person name="Jen D."/>
            <person name="Larson L."/>
            <person name="Mehta T."/>
            <person name="Neiman D."/>
            <person name="Pearson M."/>
            <person name="Roberts A."/>
            <person name="Saif S."/>
            <person name="Shea T."/>
            <person name="Shenoy N."/>
            <person name="Sisk P."/>
            <person name="Stolte C."/>
            <person name="Sykes S."/>
            <person name="Walk T."/>
            <person name="White J."/>
            <person name="Yandava C."/>
            <person name="Haas B."/>
            <person name="Nusbaum C."/>
            <person name="Birren B."/>
        </authorList>
    </citation>
    <scope>NUCLEOTIDE SEQUENCE [LARGE SCALE GENOMIC DNA]</scope>
    <source>
        <strain evidence="4">R3-111a-1</strain>
    </source>
</reference>
<evidence type="ECO:0000256" key="1">
    <source>
        <dbReference type="SAM" id="MobiDB-lite"/>
    </source>
</evidence>
<reference evidence="2" key="2">
    <citation type="submission" date="2010-07" db="EMBL/GenBank/DDBJ databases">
        <authorList>
            <consortium name="The Broad Institute Genome Sequencing Platform"/>
            <consortium name="Broad Institute Genome Sequencing Center for Infectious Disease"/>
            <person name="Ma L.-J."/>
            <person name="Dead R."/>
            <person name="Young S."/>
            <person name="Zeng Q."/>
            <person name="Koehrsen M."/>
            <person name="Alvarado L."/>
            <person name="Berlin A."/>
            <person name="Chapman S.B."/>
            <person name="Chen Z."/>
            <person name="Freedman E."/>
            <person name="Gellesch M."/>
            <person name="Goldberg J."/>
            <person name="Griggs A."/>
            <person name="Gujja S."/>
            <person name="Heilman E.R."/>
            <person name="Heiman D."/>
            <person name="Hepburn T."/>
            <person name="Howarth C."/>
            <person name="Jen D."/>
            <person name="Larson L."/>
            <person name="Mehta T."/>
            <person name="Neiman D."/>
            <person name="Pearson M."/>
            <person name="Roberts A."/>
            <person name="Saif S."/>
            <person name="Shea T."/>
            <person name="Shenoy N."/>
            <person name="Sisk P."/>
            <person name="Stolte C."/>
            <person name="Sykes S."/>
            <person name="Walk T."/>
            <person name="White J."/>
            <person name="Yandava C."/>
            <person name="Haas B."/>
            <person name="Nusbaum C."/>
            <person name="Birren B."/>
        </authorList>
    </citation>
    <scope>NUCLEOTIDE SEQUENCE</scope>
    <source>
        <strain evidence="2">R3-111a-1</strain>
    </source>
</reference>
<organism evidence="2">
    <name type="scientific">Gaeumannomyces tritici (strain R3-111a-1)</name>
    <name type="common">Wheat and barley take-all root rot fungus</name>
    <name type="synonym">Gaeumannomyces graminis var. tritici</name>
    <dbReference type="NCBI Taxonomy" id="644352"/>
    <lineage>
        <taxon>Eukaryota</taxon>
        <taxon>Fungi</taxon>
        <taxon>Dikarya</taxon>
        <taxon>Ascomycota</taxon>
        <taxon>Pezizomycotina</taxon>
        <taxon>Sordariomycetes</taxon>
        <taxon>Sordariomycetidae</taxon>
        <taxon>Magnaporthales</taxon>
        <taxon>Magnaporthaceae</taxon>
        <taxon>Gaeumannomyces</taxon>
    </lineage>
</organism>
<dbReference type="RefSeq" id="XP_009229854.1">
    <property type="nucleotide sequence ID" value="XM_009231590.1"/>
</dbReference>
<evidence type="ECO:0000313" key="4">
    <source>
        <dbReference type="Proteomes" id="UP000006039"/>
    </source>
</evidence>
<dbReference type="Proteomes" id="UP000006039">
    <property type="component" value="Unassembled WGS sequence"/>
</dbReference>
<protein>
    <submittedName>
        <fullName evidence="2 3">Uncharacterized protein</fullName>
    </submittedName>
</protein>
<accession>J3PJI9</accession>
<gene>
    <name evidence="3" type="primary">20354131</name>
    <name evidence="2" type="ORF">GGTG_13673</name>
</gene>
<keyword evidence="4" id="KW-1185">Reference proteome</keyword>
<dbReference type="EMBL" id="GL385426">
    <property type="protein sequence ID" value="EJT68754.1"/>
    <property type="molecule type" value="Genomic_DNA"/>
</dbReference>
<feature type="region of interest" description="Disordered" evidence="1">
    <location>
        <begin position="80"/>
        <end position="108"/>
    </location>
</feature>
<dbReference type="GeneID" id="20354131"/>
<dbReference type="AlphaFoldDB" id="J3PJI9"/>
<evidence type="ECO:0000313" key="2">
    <source>
        <dbReference type="EMBL" id="EJT68754.1"/>
    </source>
</evidence>
<reference evidence="2" key="3">
    <citation type="submission" date="2010-09" db="EMBL/GenBank/DDBJ databases">
        <title>Annotation of Gaeumannomyces graminis var. tritici R3-111a-1.</title>
        <authorList>
            <consortium name="The Broad Institute Genome Sequencing Platform"/>
            <person name="Ma L.-J."/>
            <person name="Dead R."/>
            <person name="Young S.K."/>
            <person name="Zeng Q."/>
            <person name="Gargeya S."/>
            <person name="Fitzgerald M."/>
            <person name="Haas B."/>
            <person name="Abouelleil A."/>
            <person name="Alvarado L."/>
            <person name="Arachchi H.M."/>
            <person name="Berlin A."/>
            <person name="Brown A."/>
            <person name="Chapman S.B."/>
            <person name="Chen Z."/>
            <person name="Dunbar C."/>
            <person name="Freedman E."/>
            <person name="Gearin G."/>
            <person name="Gellesch M."/>
            <person name="Goldberg J."/>
            <person name="Griggs A."/>
            <person name="Gujja S."/>
            <person name="Heiman D."/>
            <person name="Howarth C."/>
            <person name="Larson L."/>
            <person name="Lui A."/>
            <person name="MacDonald P.J.P."/>
            <person name="Mehta T."/>
            <person name="Montmayeur A."/>
            <person name="Murphy C."/>
            <person name="Neiman D."/>
            <person name="Pearson M."/>
            <person name="Priest M."/>
            <person name="Roberts A."/>
            <person name="Saif S."/>
            <person name="Shea T."/>
            <person name="Shenoy N."/>
            <person name="Sisk P."/>
            <person name="Stolte C."/>
            <person name="Sykes S."/>
            <person name="Yandava C."/>
            <person name="Wortman J."/>
            <person name="Nusbaum C."/>
            <person name="Birren B."/>
        </authorList>
    </citation>
    <scope>NUCLEOTIDE SEQUENCE</scope>
    <source>
        <strain evidence="2">R3-111a-1</strain>
    </source>
</reference>
<sequence>MWLAFSGLRWRVKESVEVLGTTGREPRCTTLRSMAGEMHLDAPPSGFQAWTYAVVETGTAQRSWTGDVMRPLLGAGLGEIAGAQAGKTEDQPAQGSLQDPSPSAQVLA</sequence>
<dbReference type="VEuPathDB" id="FungiDB:GGTG_13673"/>
<reference evidence="3" key="4">
    <citation type="journal article" date="2015" name="G3 (Bethesda)">
        <title>Genome sequences of three phytopathogenic species of the Magnaporthaceae family of fungi.</title>
        <authorList>
            <person name="Okagaki L.H."/>
            <person name="Nunes C.C."/>
            <person name="Sailsbery J."/>
            <person name="Clay B."/>
            <person name="Brown D."/>
            <person name="John T."/>
            <person name="Oh Y."/>
            <person name="Young N."/>
            <person name="Fitzgerald M."/>
            <person name="Haas B.J."/>
            <person name="Zeng Q."/>
            <person name="Young S."/>
            <person name="Adiconis X."/>
            <person name="Fan L."/>
            <person name="Levin J.Z."/>
            <person name="Mitchell T.K."/>
            <person name="Okubara P.A."/>
            <person name="Farman M.L."/>
            <person name="Kohn L.M."/>
            <person name="Birren B."/>
            <person name="Ma L.-J."/>
            <person name="Dean R.A."/>
        </authorList>
    </citation>
    <scope>NUCLEOTIDE SEQUENCE</scope>
    <source>
        <strain evidence="3">R3-111a-1</strain>
    </source>
</reference>
<evidence type="ECO:0000313" key="3">
    <source>
        <dbReference type="EnsemblFungi" id="EJT68754"/>
    </source>
</evidence>
<dbReference type="EnsemblFungi" id="EJT68754">
    <property type="protein sequence ID" value="EJT68754"/>
    <property type="gene ID" value="GGTG_13673"/>
</dbReference>
<name>J3PJI9_GAET3</name>
<reference evidence="3" key="5">
    <citation type="submission" date="2018-04" db="UniProtKB">
        <authorList>
            <consortium name="EnsemblFungi"/>
        </authorList>
    </citation>
    <scope>IDENTIFICATION</scope>
    <source>
        <strain evidence="3">R3-111a-1</strain>
    </source>
</reference>
<feature type="compositionally biased region" description="Polar residues" evidence="1">
    <location>
        <begin position="91"/>
        <end position="108"/>
    </location>
</feature>
<proteinExistence type="predicted"/>